<dbReference type="EMBL" id="CP045644">
    <property type="protein sequence ID" value="QFZ83139.1"/>
    <property type="molecule type" value="Genomic_DNA"/>
</dbReference>
<evidence type="ECO:0000256" key="10">
    <source>
        <dbReference type="ARBA" id="ARBA00047937"/>
    </source>
</evidence>
<dbReference type="GO" id="GO:0004814">
    <property type="term" value="F:arginine-tRNA ligase activity"/>
    <property type="evidence" value="ECO:0007669"/>
    <property type="project" value="InterPro"/>
</dbReference>
<dbReference type="PRINTS" id="PR01045">
    <property type="entry name" value="TRNASYNTHGB"/>
</dbReference>
<dbReference type="InterPro" id="IPR008909">
    <property type="entry name" value="DALR_anticod-bd"/>
</dbReference>
<organism evidence="13 14">
    <name type="scientific">Variovorax paradoxus</name>
    <dbReference type="NCBI Taxonomy" id="34073"/>
    <lineage>
        <taxon>Bacteria</taxon>
        <taxon>Pseudomonadati</taxon>
        <taxon>Pseudomonadota</taxon>
        <taxon>Betaproteobacteria</taxon>
        <taxon>Burkholderiales</taxon>
        <taxon>Comamonadaceae</taxon>
        <taxon>Variovorax</taxon>
    </lineage>
</organism>
<dbReference type="Pfam" id="PF02092">
    <property type="entry name" value="tRNA_synt_2f"/>
    <property type="match status" value="1"/>
</dbReference>
<dbReference type="GO" id="GO:0004820">
    <property type="term" value="F:glycine-tRNA ligase activity"/>
    <property type="evidence" value="ECO:0007669"/>
    <property type="project" value="UniProtKB-UniRule"/>
</dbReference>
<evidence type="ECO:0000256" key="8">
    <source>
        <dbReference type="ARBA" id="ARBA00022917"/>
    </source>
</evidence>
<comment type="subcellular location">
    <subcellularLocation>
        <location evidence="1 11">Cytoplasm</location>
    </subcellularLocation>
</comment>
<comment type="subunit">
    <text evidence="3 11">Tetramer of two alpha and two beta subunits.</text>
</comment>
<dbReference type="PANTHER" id="PTHR30075">
    <property type="entry name" value="GLYCYL-TRNA SYNTHETASE"/>
    <property type="match status" value="1"/>
</dbReference>
<dbReference type="NCBIfam" id="TIGR00211">
    <property type="entry name" value="glyS"/>
    <property type="match status" value="1"/>
</dbReference>
<dbReference type="GO" id="GO:0005829">
    <property type="term" value="C:cytosol"/>
    <property type="evidence" value="ECO:0007669"/>
    <property type="project" value="TreeGrafter"/>
</dbReference>
<evidence type="ECO:0000256" key="2">
    <source>
        <dbReference type="ARBA" id="ARBA00008226"/>
    </source>
</evidence>
<evidence type="ECO:0000256" key="1">
    <source>
        <dbReference type="ARBA" id="ARBA00004496"/>
    </source>
</evidence>
<dbReference type="HAMAP" id="MF_00255">
    <property type="entry name" value="Gly_tRNA_synth_beta"/>
    <property type="match status" value="1"/>
</dbReference>
<gene>
    <name evidence="11" type="primary">glyS</name>
    <name evidence="13" type="ORF">GFK26_10375</name>
</gene>
<dbReference type="Proteomes" id="UP000326780">
    <property type="component" value="Chromosome"/>
</dbReference>
<evidence type="ECO:0000256" key="5">
    <source>
        <dbReference type="ARBA" id="ARBA00022598"/>
    </source>
</evidence>
<keyword evidence="4 11" id="KW-0963">Cytoplasm</keyword>
<evidence type="ECO:0000256" key="4">
    <source>
        <dbReference type="ARBA" id="ARBA00022490"/>
    </source>
</evidence>
<proteinExistence type="inferred from homology"/>
<protein>
    <recommendedName>
        <fullName evidence="11">Glycine--tRNA ligase beta subunit</fullName>
        <ecNumber evidence="11">6.1.1.14</ecNumber>
    </recommendedName>
    <alternativeName>
        <fullName evidence="11">Glycyl-tRNA synthetase beta subunit</fullName>
        <shortName evidence="11">GlyRS</shortName>
    </alternativeName>
</protein>
<reference evidence="13 14" key="1">
    <citation type="submission" date="2019-10" db="EMBL/GenBank/DDBJ databases">
        <title>Complete genome sequence of Variovorax paradoxus 5C-2.</title>
        <authorList>
            <person name="Gogoleva N.E."/>
            <person name="Balkin A.S."/>
        </authorList>
    </citation>
    <scope>NUCLEOTIDE SEQUENCE [LARGE SCALE GENOMIC DNA]</scope>
    <source>
        <strain evidence="13 14">5C-2</strain>
    </source>
</reference>
<comment type="catalytic activity">
    <reaction evidence="10 11">
        <text>tRNA(Gly) + glycine + ATP = glycyl-tRNA(Gly) + AMP + diphosphate</text>
        <dbReference type="Rhea" id="RHEA:16013"/>
        <dbReference type="Rhea" id="RHEA-COMP:9664"/>
        <dbReference type="Rhea" id="RHEA-COMP:9683"/>
        <dbReference type="ChEBI" id="CHEBI:30616"/>
        <dbReference type="ChEBI" id="CHEBI:33019"/>
        <dbReference type="ChEBI" id="CHEBI:57305"/>
        <dbReference type="ChEBI" id="CHEBI:78442"/>
        <dbReference type="ChEBI" id="CHEBI:78522"/>
        <dbReference type="ChEBI" id="CHEBI:456215"/>
        <dbReference type="EC" id="6.1.1.14"/>
    </reaction>
</comment>
<evidence type="ECO:0000259" key="12">
    <source>
        <dbReference type="Pfam" id="PF05746"/>
    </source>
</evidence>
<evidence type="ECO:0000256" key="6">
    <source>
        <dbReference type="ARBA" id="ARBA00022741"/>
    </source>
</evidence>
<dbReference type="PANTHER" id="PTHR30075:SF2">
    <property type="entry name" value="GLYCINE--TRNA LIGASE, CHLOROPLASTIC_MITOCHONDRIAL 2"/>
    <property type="match status" value="1"/>
</dbReference>
<comment type="similarity">
    <text evidence="2 11">Belongs to the class-II aminoacyl-tRNA synthetase family.</text>
</comment>
<keyword evidence="6 11" id="KW-0547">Nucleotide-binding</keyword>
<sequence>MNKNSLLVELFVEELPPKALKKLGEAFAGVLRDQLVAQGLAEAGSVLTPYASPRRLAAHLTHVAERAADKAVSQKLMPVAVGLDASGQPTPALLKRLAALGADASAVPGLKRAMDGKAEALFYESTAKGATLAEGLQKALAEAIAKLPIPKVMSYQLESGCDMPGWSSVSFVRPAHGLVALHADTVVPIEALGLKAGRETHGHRFEAAVDPVVLRDANSYALQLQDDGAVIASFEARRAEIARQLAAAAVKVGGGSVPIHDDALLDEVTALVERPNVLVCSFEPEFLEVPQECLILTMKANQKYFPLLDASSKLTNKFLVVSNITPDDASAVIQGNERVVRPRLADAKFFFDQDRKKSLASRVESLGKVVYHNKLGTQGERVQRVMHIARGIAEKLGDATLAAQATQAAQLAKADLVTDMVGEFPELQGTMGRYYALHDGLDAAVADAIEDHYKPRFAGDELPRNSVGLAVALADKLETLVGMFGIGNLPTGDRDPFALRRHALGVIRMLIEKDLALGLDALLQDAAAQFSAIDGFDSSKATVELRDFILDRLAGSLREQGASAQEVDAVLAPLPQRLGEVPKLLAAVRAFAALPAAAALAAANKRIGNILKKAPEADAHVSELLLQEPAEKALHAAMAQVVPAANAQFDAGDYTGSLQTLAALREPVDAFFTDVMVNAEQADLRLNRLGLLMSLHAAMNRVAQLERLAV</sequence>
<keyword evidence="5 11" id="KW-0436">Ligase</keyword>
<feature type="domain" description="DALR anticodon binding" evidence="12">
    <location>
        <begin position="602"/>
        <end position="699"/>
    </location>
</feature>
<dbReference type="PROSITE" id="PS50861">
    <property type="entry name" value="AA_TRNA_LIGASE_II_GLYAB"/>
    <property type="match status" value="1"/>
</dbReference>
<evidence type="ECO:0000256" key="11">
    <source>
        <dbReference type="HAMAP-Rule" id="MF_00255"/>
    </source>
</evidence>
<keyword evidence="7 11" id="KW-0067">ATP-binding</keyword>
<dbReference type="Pfam" id="PF05746">
    <property type="entry name" value="DALR_1"/>
    <property type="match status" value="1"/>
</dbReference>
<dbReference type="AlphaFoldDB" id="A0A5Q0M151"/>
<dbReference type="GO" id="GO:0006420">
    <property type="term" value="P:arginyl-tRNA aminoacylation"/>
    <property type="evidence" value="ECO:0007669"/>
    <property type="project" value="InterPro"/>
</dbReference>
<evidence type="ECO:0000313" key="14">
    <source>
        <dbReference type="Proteomes" id="UP000326780"/>
    </source>
</evidence>
<keyword evidence="9 11" id="KW-0030">Aminoacyl-tRNA synthetase</keyword>
<dbReference type="InterPro" id="IPR015944">
    <property type="entry name" value="Gly-tRNA-synth_bsu"/>
</dbReference>
<dbReference type="RefSeq" id="WP_153281888.1">
    <property type="nucleotide sequence ID" value="NZ_CP045644.1"/>
</dbReference>
<dbReference type="GO" id="GO:0005524">
    <property type="term" value="F:ATP binding"/>
    <property type="evidence" value="ECO:0007669"/>
    <property type="project" value="UniProtKB-UniRule"/>
</dbReference>
<evidence type="ECO:0000256" key="7">
    <source>
        <dbReference type="ARBA" id="ARBA00022840"/>
    </source>
</evidence>
<dbReference type="GO" id="GO:0006426">
    <property type="term" value="P:glycyl-tRNA aminoacylation"/>
    <property type="evidence" value="ECO:0007669"/>
    <property type="project" value="UniProtKB-UniRule"/>
</dbReference>
<dbReference type="SUPFAM" id="SSF109604">
    <property type="entry name" value="HD-domain/PDEase-like"/>
    <property type="match status" value="1"/>
</dbReference>
<name>A0A5Q0M151_VARPD</name>
<evidence type="ECO:0000256" key="3">
    <source>
        <dbReference type="ARBA" id="ARBA00011209"/>
    </source>
</evidence>
<keyword evidence="8 11" id="KW-0648">Protein biosynthesis</keyword>
<accession>A0A5Q0M151</accession>
<dbReference type="InterPro" id="IPR006194">
    <property type="entry name" value="Gly-tRNA-synth_heterodimer"/>
</dbReference>
<evidence type="ECO:0000313" key="13">
    <source>
        <dbReference type="EMBL" id="QFZ83139.1"/>
    </source>
</evidence>
<dbReference type="EC" id="6.1.1.14" evidence="11"/>
<evidence type="ECO:0000256" key="9">
    <source>
        <dbReference type="ARBA" id="ARBA00023146"/>
    </source>
</evidence>